<keyword evidence="2" id="KW-1185">Reference proteome</keyword>
<dbReference type="Proteomes" id="UP000075902">
    <property type="component" value="Unassembled WGS sequence"/>
</dbReference>
<dbReference type="AlphaFoldDB" id="A0A182TMF3"/>
<organism evidence="1 2">
    <name type="scientific">Anopheles melas</name>
    <dbReference type="NCBI Taxonomy" id="34690"/>
    <lineage>
        <taxon>Eukaryota</taxon>
        <taxon>Metazoa</taxon>
        <taxon>Ecdysozoa</taxon>
        <taxon>Arthropoda</taxon>
        <taxon>Hexapoda</taxon>
        <taxon>Insecta</taxon>
        <taxon>Pterygota</taxon>
        <taxon>Neoptera</taxon>
        <taxon>Endopterygota</taxon>
        <taxon>Diptera</taxon>
        <taxon>Nematocera</taxon>
        <taxon>Culicoidea</taxon>
        <taxon>Culicidae</taxon>
        <taxon>Anophelinae</taxon>
        <taxon>Anopheles</taxon>
    </lineage>
</organism>
<dbReference type="EnsemblMetazoa" id="AMEC004983-RA">
    <property type="protein sequence ID" value="AMEC004983-PA"/>
    <property type="gene ID" value="AMEC004983"/>
</dbReference>
<reference evidence="2" key="1">
    <citation type="submission" date="2014-01" db="EMBL/GenBank/DDBJ databases">
        <title>The Genome Sequence of Anopheles melas CM1001059_A (V2).</title>
        <authorList>
            <consortium name="The Broad Institute Genomics Platform"/>
            <person name="Neafsey D.E."/>
            <person name="Besansky N."/>
            <person name="Howell P."/>
            <person name="Walton C."/>
            <person name="Young S.K."/>
            <person name="Zeng Q."/>
            <person name="Gargeya S."/>
            <person name="Fitzgerald M."/>
            <person name="Haas B."/>
            <person name="Abouelleil A."/>
            <person name="Allen A.W."/>
            <person name="Alvarado L."/>
            <person name="Arachchi H.M."/>
            <person name="Berlin A.M."/>
            <person name="Chapman S.B."/>
            <person name="Gainer-Dewar J."/>
            <person name="Goldberg J."/>
            <person name="Griggs A."/>
            <person name="Gujja S."/>
            <person name="Hansen M."/>
            <person name="Howarth C."/>
            <person name="Imamovic A."/>
            <person name="Ireland A."/>
            <person name="Larimer J."/>
            <person name="McCowan C."/>
            <person name="Murphy C."/>
            <person name="Pearson M."/>
            <person name="Poon T.W."/>
            <person name="Priest M."/>
            <person name="Roberts A."/>
            <person name="Saif S."/>
            <person name="Shea T."/>
            <person name="Sisk P."/>
            <person name="Sykes S."/>
            <person name="Wortman J."/>
            <person name="Nusbaum C."/>
            <person name="Birren B."/>
        </authorList>
    </citation>
    <scope>NUCLEOTIDE SEQUENCE [LARGE SCALE GENOMIC DNA]</scope>
    <source>
        <strain evidence="2">CM1001059</strain>
    </source>
</reference>
<accession>A0A182TMF3</accession>
<evidence type="ECO:0000313" key="2">
    <source>
        <dbReference type="Proteomes" id="UP000075902"/>
    </source>
</evidence>
<name>A0A182TMF3_9DIPT</name>
<dbReference type="VEuPathDB" id="VectorBase:AMEC004983"/>
<evidence type="ECO:0000313" key="1">
    <source>
        <dbReference type="EnsemblMetazoa" id="AMEC004983-PA"/>
    </source>
</evidence>
<proteinExistence type="predicted"/>
<reference evidence="1" key="2">
    <citation type="submission" date="2020-05" db="UniProtKB">
        <authorList>
            <consortium name="EnsemblMetazoa"/>
        </authorList>
    </citation>
    <scope>IDENTIFICATION</scope>
    <source>
        <strain evidence="1">CM1001059</strain>
    </source>
</reference>
<protein>
    <submittedName>
        <fullName evidence="1">Uncharacterized protein</fullName>
    </submittedName>
</protein>
<sequence>MASKLSTSVGGDLQRTFCVSELYATACRSLLFEAFRMLQKLGTCPGALAPVPGAAVAVDAAAAGTMIGCTDAATCGDMSGADAANDALMSTTDTSVRLSVGWCCCW</sequence>